<organism evidence="1 2">
    <name type="scientific">Cricetulus griseus</name>
    <name type="common">Chinese hamster</name>
    <name type="synonym">Cricetulus barabensis griseus</name>
    <dbReference type="NCBI Taxonomy" id="10029"/>
    <lineage>
        <taxon>Eukaryota</taxon>
        <taxon>Metazoa</taxon>
        <taxon>Chordata</taxon>
        <taxon>Craniata</taxon>
        <taxon>Vertebrata</taxon>
        <taxon>Euteleostomi</taxon>
        <taxon>Mammalia</taxon>
        <taxon>Eutheria</taxon>
        <taxon>Euarchontoglires</taxon>
        <taxon>Glires</taxon>
        <taxon>Rodentia</taxon>
        <taxon>Myomorpha</taxon>
        <taxon>Muroidea</taxon>
        <taxon>Cricetidae</taxon>
        <taxon>Cricetinae</taxon>
        <taxon>Cricetulus</taxon>
    </lineage>
</organism>
<dbReference type="EMBL" id="JH000049">
    <property type="protein sequence ID" value="EGV98322.1"/>
    <property type="molecule type" value="Genomic_DNA"/>
</dbReference>
<reference evidence="2" key="1">
    <citation type="journal article" date="2011" name="Nat. Biotechnol.">
        <title>The genomic sequence of the Chinese hamster ovary (CHO)-K1 cell line.</title>
        <authorList>
            <person name="Xu X."/>
            <person name="Nagarajan H."/>
            <person name="Lewis N.E."/>
            <person name="Pan S."/>
            <person name="Cai Z."/>
            <person name="Liu X."/>
            <person name="Chen W."/>
            <person name="Xie M."/>
            <person name="Wang W."/>
            <person name="Hammond S."/>
            <person name="Andersen M.R."/>
            <person name="Neff N."/>
            <person name="Passarelli B."/>
            <person name="Koh W."/>
            <person name="Fan H.C."/>
            <person name="Wang J."/>
            <person name="Gui Y."/>
            <person name="Lee K.H."/>
            <person name="Betenbaugh M.J."/>
            <person name="Quake S.R."/>
            <person name="Famili I."/>
            <person name="Palsson B.O."/>
            <person name="Wang J."/>
        </authorList>
    </citation>
    <scope>NUCLEOTIDE SEQUENCE [LARGE SCALE GENOMIC DNA]</scope>
    <source>
        <strain evidence="2">CHO K1 cell line</strain>
    </source>
</reference>
<sequence length="54" mass="5973">MSGNTAYPVISCPPSHQTRVLRMCGHPFGCPVVLAVQLYFLQKDPPSLLLRYLG</sequence>
<evidence type="ECO:0000313" key="2">
    <source>
        <dbReference type="Proteomes" id="UP000001075"/>
    </source>
</evidence>
<dbReference type="Proteomes" id="UP000001075">
    <property type="component" value="Unassembled WGS sequence"/>
</dbReference>
<evidence type="ECO:0000313" key="1">
    <source>
        <dbReference type="EMBL" id="EGV98322.1"/>
    </source>
</evidence>
<name>G3GW80_CRIGR</name>
<gene>
    <name evidence="1" type="ORF">I79_001997</name>
</gene>
<dbReference type="AlphaFoldDB" id="G3GW80"/>
<protein>
    <submittedName>
        <fullName evidence="1">Uncharacterized protein</fullName>
    </submittedName>
</protein>
<accession>G3GW80</accession>
<dbReference type="InParanoid" id="G3GW80"/>
<proteinExistence type="predicted"/>